<dbReference type="OrthoDB" id="7843623at2"/>
<feature type="transmembrane region" description="Helical" evidence="1">
    <location>
        <begin position="85"/>
        <end position="102"/>
    </location>
</feature>
<evidence type="ECO:0008006" key="4">
    <source>
        <dbReference type="Google" id="ProtNLM"/>
    </source>
</evidence>
<keyword evidence="1" id="KW-0472">Membrane</keyword>
<feature type="transmembrane region" description="Helical" evidence="1">
    <location>
        <begin position="108"/>
        <end position="126"/>
    </location>
</feature>
<dbReference type="Pfam" id="PF19660">
    <property type="entry name" value="DUF6163"/>
    <property type="match status" value="1"/>
</dbReference>
<gene>
    <name evidence="2" type="ORF">DFR47_101505</name>
</gene>
<dbReference type="InterPro" id="IPR046161">
    <property type="entry name" value="DUF6163"/>
</dbReference>
<reference evidence="2 3" key="1">
    <citation type="submission" date="2018-06" db="EMBL/GenBank/DDBJ databases">
        <title>Genomic Encyclopedia of Type Strains, Phase IV (KMG-IV): sequencing the most valuable type-strain genomes for metagenomic binning, comparative biology and taxonomic classification.</title>
        <authorList>
            <person name="Goeker M."/>
        </authorList>
    </citation>
    <scope>NUCLEOTIDE SEQUENCE [LARGE SCALE GENOMIC DNA]</scope>
    <source>
        <strain evidence="2 3">DSM 25619</strain>
    </source>
</reference>
<accession>A0A366E994</accession>
<evidence type="ECO:0000256" key="1">
    <source>
        <dbReference type="SAM" id="Phobius"/>
    </source>
</evidence>
<organism evidence="2 3">
    <name type="scientific">Pseudochrobactrum asaccharolyticum</name>
    <dbReference type="NCBI Taxonomy" id="354351"/>
    <lineage>
        <taxon>Bacteria</taxon>
        <taxon>Pseudomonadati</taxon>
        <taxon>Pseudomonadota</taxon>
        <taxon>Alphaproteobacteria</taxon>
        <taxon>Hyphomicrobiales</taxon>
        <taxon>Brucellaceae</taxon>
        <taxon>Pseudochrobactrum</taxon>
    </lineage>
</organism>
<keyword evidence="3" id="KW-1185">Reference proteome</keyword>
<dbReference type="EMBL" id="QNRH01000001">
    <property type="protein sequence ID" value="RBO98902.1"/>
    <property type="molecule type" value="Genomic_DNA"/>
</dbReference>
<feature type="transmembrane region" description="Helical" evidence="1">
    <location>
        <begin position="59"/>
        <end position="78"/>
    </location>
</feature>
<feature type="transmembrane region" description="Helical" evidence="1">
    <location>
        <begin position="21"/>
        <end position="39"/>
    </location>
</feature>
<name>A0A366E994_9HYPH</name>
<keyword evidence="1" id="KW-1133">Transmembrane helix</keyword>
<dbReference type="RefSeq" id="WP_113942812.1">
    <property type="nucleotide sequence ID" value="NZ_JBHEEG010000003.1"/>
</dbReference>
<protein>
    <recommendedName>
        <fullName evidence="4">DoxX-like protein</fullName>
    </recommendedName>
</protein>
<proteinExistence type="predicted"/>
<comment type="caution">
    <text evidence="2">The sequence shown here is derived from an EMBL/GenBank/DDBJ whole genome shotgun (WGS) entry which is preliminary data.</text>
</comment>
<dbReference type="Proteomes" id="UP000252893">
    <property type="component" value="Unassembled WGS sequence"/>
</dbReference>
<dbReference type="AlphaFoldDB" id="A0A366E994"/>
<evidence type="ECO:0000313" key="2">
    <source>
        <dbReference type="EMBL" id="RBO98902.1"/>
    </source>
</evidence>
<evidence type="ECO:0000313" key="3">
    <source>
        <dbReference type="Proteomes" id="UP000252893"/>
    </source>
</evidence>
<keyword evidence="1" id="KW-0812">Transmembrane</keyword>
<sequence length="143" mass="16306">MVDDQLRLRTGDSALHSWFVLFMRFVALVCLAGGIYYWMRLIGLYPGLLWRFDLMPWQWQTVSVSLAVALPIVATGLWIRASWGAVLWVITALAQALIYTIFARSFEYFPALAALNVGFLLIYIVFRIGLFMQGKRALATPVR</sequence>